<feature type="coiled-coil region" evidence="1">
    <location>
        <begin position="85"/>
        <end position="115"/>
    </location>
</feature>
<dbReference type="EMBL" id="CP090892">
    <property type="protein sequence ID" value="ULU08034.1"/>
    <property type="molecule type" value="Genomic_DNA"/>
</dbReference>
<keyword evidence="1" id="KW-0175">Coiled coil</keyword>
<evidence type="ECO:0000313" key="2">
    <source>
        <dbReference type="EMBL" id="ULU08034.1"/>
    </source>
</evidence>
<dbReference type="Gene3D" id="1.10.287.1490">
    <property type="match status" value="1"/>
</dbReference>
<proteinExistence type="predicted"/>
<evidence type="ECO:0000313" key="4">
    <source>
        <dbReference type="Proteomes" id="UP000827892"/>
    </source>
</evidence>
<reference evidence="3 5" key="1">
    <citation type="submission" date="2022-04" db="EMBL/GenBank/DDBJ databases">
        <title>Chromosome-level reference genomes for two strains of Caenorhabditis briggsae: an improved platform for comparative genomics.</title>
        <authorList>
            <person name="Stevens L."/>
            <person name="Andersen E."/>
        </authorList>
    </citation>
    <scope>NUCLEOTIDE SEQUENCE [LARGE SCALE GENOMIC DNA]</scope>
    <source>
        <strain evidence="3">VX34</strain>
        <tissue evidence="3">Whole-organism</tissue>
    </source>
</reference>
<evidence type="ECO:0000256" key="1">
    <source>
        <dbReference type="SAM" id="Coils"/>
    </source>
</evidence>
<dbReference type="EMBL" id="CP092621">
    <property type="protein sequence ID" value="UMM19969.1"/>
    <property type="molecule type" value="Genomic_DNA"/>
</dbReference>
<accession>A0AAE9J8Q3</accession>
<evidence type="ECO:0000313" key="5">
    <source>
        <dbReference type="Proteomes" id="UP000829354"/>
    </source>
</evidence>
<dbReference type="AlphaFoldDB" id="A0AAE9J8Q3"/>
<dbReference type="Proteomes" id="UP000829354">
    <property type="component" value="Chromosome II"/>
</dbReference>
<organism evidence="3 5">
    <name type="scientific">Caenorhabditis briggsae</name>
    <dbReference type="NCBI Taxonomy" id="6238"/>
    <lineage>
        <taxon>Eukaryota</taxon>
        <taxon>Metazoa</taxon>
        <taxon>Ecdysozoa</taxon>
        <taxon>Nematoda</taxon>
        <taxon>Chromadorea</taxon>
        <taxon>Rhabditida</taxon>
        <taxon>Rhabditina</taxon>
        <taxon>Rhabditomorpha</taxon>
        <taxon>Rhabditoidea</taxon>
        <taxon>Rhabditidae</taxon>
        <taxon>Peloderinae</taxon>
        <taxon>Caenorhabditis</taxon>
    </lineage>
</organism>
<gene>
    <name evidence="2" type="ORF">L3Y34_019244</name>
    <name evidence="3" type="ORF">L5515_015367</name>
</gene>
<name>A0AAE9J8Q3_CAEBR</name>
<reference evidence="2 4" key="2">
    <citation type="submission" date="2022-05" db="EMBL/GenBank/DDBJ databases">
        <title>Chromosome-level reference genomes for two strains of Caenorhabditis briggsae: an improved platform for comparative genomics.</title>
        <authorList>
            <person name="Stevens L."/>
            <person name="Andersen E.C."/>
        </authorList>
    </citation>
    <scope>NUCLEOTIDE SEQUENCE [LARGE SCALE GENOMIC DNA]</scope>
    <source>
        <strain evidence="2">QX1410_ONT</strain>
        <tissue evidence="2">Whole-organism</tissue>
    </source>
</reference>
<evidence type="ECO:0000313" key="3">
    <source>
        <dbReference type="EMBL" id="UMM19969.1"/>
    </source>
</evidence>
<sequence length="189" mass="21873">MAQDNLEGQNEELRRIQQQNDELERVVERHRQNLARLNEQERGLNENLQLLNQRLQVQQDHLNLVQNLPPWPGLPMFPPLPRAPLNEREQVARDLEELLQMIEDLDYEISLEERSRALQRQGILPAARPARDLDQLRQRVDQLAQPLAQMVPALNAMIHQLGQQIPGLRELNAAQRAQPPPPQPPAQNN</sequence>
<protein>
    <submittedName>
        <fullName evidence="3">Uncharacterized protein</fullName>
    </submittedName>
</protein>
<feature type="coiled-coil region" evidence="1">
    <location>
        <begin position="6"/>
        <end position="58"/>
    </location>
</feature>
<dbReference type="Proteomes" id="UP000827892">
    <property type="component" value="Chromosome II"/>
</dbReference>
<keyword evidence="5" id="KW-1185">Reference proteome</keyword>